<proteinExistence type="inferred from homology"/>
<reference evidence="9" key="1">
    <citation type="submission" date="2024-03" db="EMBL/GenBank/DDBJ databases">
        <title>Chitinophaga horti sp. nov., isolated from garden soil.</title>
        <authorList>
            <person name="Lee D.S."/>
            <person name="Han D.M."/>
            <person name="Baek J.H."/>
            <person name="Choi D.G."/>
            <person name="Jeon J.H."/>
            <person name="Jeon C.O."/>
        </authorList>
    </citation>
    <scope>NUCLEOTIDE SEQUENCE [LARGE SCALE GENOMIC DNA]</scope>
    <source>
        <strain evidence="9">GPA1</strain>
    </source>
</reference>
<dbReference type="Proteomes" id="UP001485459">
    <property type="component" value="Chromosome"/>
</dbReference>
<sequence length="297" mass="33689">MQVLQQILGGLMRRYKARVPDVDKVISAMVAEGIIREAGEIENDHIAFRTMGVPHLGIQSLEKIFLHHGYTRRDYYHFTEKKLDAYWYAPPDPALPRIFISELRVEDLSPDVQRIIRSYTDEVTADPVLSLPLDDVEAVDAFLHSGLWRLPSLADFKALAKESEYASWAIYNRYYLNHFTISVHNLAAGYNNITAFNEFLEKHGLILNDSGGKYKESPDGLLLQSSTVAGMIEAEFAGGEQMRIAGSYVEFAERRVLPAFTQLPAQEITRAHRREGFEAANANRIFESTYSSQTNKQ</sequence>
<dbReference type="PANTHER" id="PTHR31136">
    <property type="entry name" value="DUF1338 DOMAIN-CONTAINING PROTEIN"/>
    <property type="match status" value="1"/>
</dbReference>
<gene>
    <name evidence="8" type="ORF">WJU16_09440</name>
</gene>
<dbReference type="CDD" id="cd16350">
    <property type="entry name" value="VOC_like"/>
    <property type="match status" value="1"/>
</dbReference>
<evidence type="ECO:0000256" key="6">
    <source>
        <dbReference type="ARBA" id="ARBA00035023"/>
    </source>
</evidence>
<dbReference type="SMART" id="SM01150">
    <property type="entry name" value="DUF1338"/>
    <property type="match status" value="1"/>
</dbReference>
<keyword evidence="9" id="KW-1185">Reference proteome</keyword>
<keyword evidence="4" id="KW-0408">Iron</keyword>
<keyword evidence="2" id="KW-0223">Dioxygenase</keyword>
<evidence type="ECO:0000256" key="7">
    <source>
        <dbReference type="ARBA" id="ARBA00035045"/>
    </source>
</evidence>
<evidence type="ECO:0000313" key="8">
    <source>
        <dbReference type="EMBL" id="WZN43254.1"/>
    </source>
</evidence>
<comment type="similarity">
    <text evidence="5">Belongs to the 2-oxoadipate dioxygenase/decarboxylase family.</text>
</comment>
<evidence type="ECO:0000256" key="4">
    <source>
        <dbReference type="ARBA" id="ARBA00023004"/>
    </source>
</evidence>
<evidence type="ECO:0000256" key="3">
    <source>
        <dbReference type="ARBA" id="ARBA00023002"/>
    </source>
</evidence>
<evidence type="ECO:0000256" key="1">
    <source>
        <dbReference type="ARBA" id="ARBA00001954"/>
    </source>
</evidence>
<dbReference type="EMBL" id="CP149822">
    <property type="protein sequence ID" value="WZN43254.1"/>
    <property type="molecule type" value="Genomic_DNA"/>
</dbReference>
<dbReference type="Gene3D" id="3.10.180.50">
    <property type="match status" value="1"/>
</dbReference>
<evidence type="ECO:0000256" key="2">
    <source>
        <dbReference type="ARBA" id="ARBA00022964"/>
    </source>
</evidence>
<accession>A0ABZ2YTW6</accession>
<dbReference type="EC" id="1.13.11.93" evidence="6"/>
<evidence type="ECO:0000256" key="5">
    <source>
        <dbReference type="ARBA" id="ARBA00035013"/>
    </source>
</evidence>
<protein>
    <recommendedName>
        <fullName evidence="6">2-oxoadipate dioxygenase/decarboxylase</fullName>
        <ecNumber evidence="6">1.13.11.93</ecNumber>
    </recommendedName>
    <alternativeName>
        <fullName evidence="7">2-hydroxyglutarate synthase</fullName>
    </alternativeName>
</protein>
<dbReference type="PROSITE" id="PS50007">
    <property type="entry name" value="PIPLC_X_DOMAIN"/>
    <property type="match status" value="1"/>
</dbReference>
<keyword evidence="3" id="KW-0560">Oxidoreductase</keyword>
<evidence type="ECO:0000313" key="9">
    <source>
        <dbReference type="Proteomes" id="UP001485459"/>
    </source>
</evidence>
<dbReference type="PANTHER" id="PTHR31136:SF5">
    <property type="entry name" value="2-OXOADIPATE DIOXYGENASE_DECARBOXYLASE, CHLOROPLASTIC"/>
    <property type="match status" value="1"/>
</dbReference>
<dbReference type="RefSeq" id="WP_341838071.1">
    <property type="nucleotide sequence ID" value="NZ_CP149822.1"/>
</dbReference>
<comment type="cofactor">
    <cofactor evidence="1">
        <name>Fe(2+)</name>
        <dbReference type="ChEBI" id="CHEBI:29033"/>
    </cofactor>
</comment>
<dbReference type="Pfam" id="PF07063">
    <property type="entry name" value="HGLS"/>
    <property type="match status" value="1"/>
</dbReference>
<organism evidence="8 9">
    <name type="scientific">Chitinophaga pollutisoli</name>
    <dbReference type="NCBI Taxonomy" id="3133966"/>
    <lineage>
        <taxon>Bacteria</taxon>
        <taxon>Pseudomonadati</taxon>
        <taxon>Bacteroidota</taxon>
        <taxon>Chitinophagia</taxon>
        <taxon>Chitinophagales</taxon>
        <taxon>Chitinophagaceae</taxon>
        <taxon>Chitinophaga</taxon>
    </lineage>
</organism>
<dbReference type="InterPro" id="IPR009770">
    <property type="entry name" value="HGLS"/>
</dbReference>
<name>A0ABZ2YTW6_9BACT</name>